<feature type="compositionally biased region" description="Polar residues" evidence="2">
    <location>
        <begin position="67"/>
        <end position="78"/>
    </location>
</feature>
<dbReference type="GeneID" id="114026682"/>
<dbReference type="OrthoDB" id="407198at2759"/>
<evidence type="ECO:0000259" key="3">
    <source>
        <dbReference type="PROSITE" id="PS50879"/>
    </source>
</evidence>
<dbReference type="PROSITE" id="PS50879">
    <property type="entry name" value="RNASE_H_1"/>
    <property type="match status" value="1"/>
</dbReference>
<protein>
    <recommendedName>
        <fullName evidence="3">RNase H type-1 domain-containing protein</fullName>
    </recommendedName>
</protein>
<sequence length="178" mass="20401">MSWKHNPRSYNYGWQTTGSESWYGQPHQGSDPNTVYIKGACKNNGREGARGGIGISWGPDHDRRNISDTYSGRQTNQSASLEAATKMIEQAKAQNMDRVTVYTDNQLITKGMNEWVGKWKENGWKTSKNKDVVHKDQFIKLDRMTQNMDVEWNYVPAWSKVEGNAEAQRLAREATRKK</sequence>
<evidence type="ECO:0000256" key="1">
    <source>
        <dbReference type="ARBA" id="ARBA00005300"/>
    </source>
</evidence>
<evidence type="ECO:0000256" key="2">
    <source>
        <dbReference type="SAM" id="MobiDB-lite"/>
    </source>
</evidence>
<keyword evidence="5" id="KW-1185">Reference proteome</keyword>
<dbReference type="RefSeq" id="XP_027696201.1">
    <property type="nucleotide sequence ID" value="XM_027840400.1"/>
</dbReference>
<dbReference type="Proteomes" id="UP000314987">
    <property type="component" value="Unassembled WGS sequence"/>
</dbReference>
<accession>A0A4X2KUH9</accession>
<reference evidence="4" key="3">
    <citation type="submission" date="2025-09" db="UniProtKB">
        <authorList>
            <consortium name="Ensembl"/>
        </authorList>
    </citation>
    <scope>IDENTIFICATION</scope>
</reference>
<dbReference type="STRING" id="29139.ENSVURP00010012970"/>
<dbReference type="Pfam" id="PF00075">
    <property type="entry name" value="RNase_H"/>
    <property type="match status" value="1"/>
</dbReference>
<dbReference type="Gene3D" id="3.30.420.10">
    <property type="entry name" value="Ribonuclease H-like superfamily/Ribonuclease H"/>
    <property type="match status" value="1"/>
</dbReference>
<dbReference type="Ensembl" id="ENSVURT00010014756.1">
    <property type="protein sequence ID" value="ENSVURP00010012970.1"/>
    <property type="gene ID" value="ENSVURG00010009988.1"/>
</dbReference>
<feature type="region of interest" description="Disordered" evidence="2">
    <location>
        <begin position="47"/>
        <end position="78"/>
    </location>
</feature>
<evidence type="ECO:0000313" key="5">
    <source>
        <dbReference type="Proteomes" id="UP000314987"/>
    </source>
</evidence>
<dbReference type="GO" id="GO:0043137">
    <property type="term" value="P:DNA replication, removal of RNA primer"/>
    <property type="evidence" value="ECO:0007669"/>
    <property type="project" value="TreeGrafter"/>
</dbReference>
<dbReference type="InterPro" id="IPR012337">
    <property type="entry name" value="RNaseH-like_sf"/>
</dbReference>
<organism evidence="4 5">
    <name type="scientific">Vombatus ursinus</name>
    <name type="common">Common wombat</name>
    <dbReference type="NCBI Taxonomy" id="29139"/>
    <lineage>
        <taxon>Eukaryota</taxon>
        <taxon>Metazoa</taxon>
        <taxon>Chordata</taxon>
        <taxon>Craniata</taxon>
        <taxon>Vertebrata</taxon>
        <taxon>Euteleostomi</taxon>
        <taxon>Mammalia</taxon>
        <taxon>Metatheria</taxon>
        <taxon>Diprotodontia</taxon>
        <taxon>Vombatidae</taxon>
        <taxon>Vombatus</taxon>
    </lineage>
</organism>
<name>A0A4X2KUH9_VOMUR</name>
<dbReference type="InterPro" id="IPR036397">
    <property type="entry name" value="RNaseH_sf"/>
</dbReference>
<dbReference type="InterPro" id="IPR002156">
    <property type="entry name" value="RNaseH_domain"/>
</dbReference>
<gene>
    <name evidence="4" type="primary">LOC114026682</name>
</gene>
<dbReference type="GeneTree" id="ENSGT00390000003466"/>
<dbReference type="GO" id="GO:0003676">
    <property type="term" value="F:nucleic acid binding"/>
    <property type="evidence" value="ECO:0007669"/>
    <property type="project" value="InterPro"/>
</dbReference>
<comment type="similarity">
    <text evidence="1">Belongs to the RNase H family.</text>
</comment>
<reference evidence="5" key="1">
    <citation type="submission" date="2018-12" db="EMBL/GenBank/DDBJ databases">
        <authorList>
            <person name="Yazar S."/>
        </authorList>
    </citation>
    <scope>NUCLEOTIDE SEQUENCE [LARGE SCALE GENOMIC DNA]</scope>
</reference>
<reference evidence="4" key="2">
    <citation type="submission" date="2025-08" db="UniProtKB">
        <authorList>
            <consortium name="Ensembl"/>
        </authorList>
    </citation>
    <scope>IDENTIFICATION</scope>
</reference>
<dbReference type="OMA" id="CINNGRF"/>
<proteinExistence type="inferred from homology"/>
<dbReference type="CDD" id="cd09280">
    <property type="entry name" value="RNase_HI_eukaryote_like"/>
    <property type="match status" value="1"/>
</dbReference>
<dbReference type="PANTHER" id="PTHR10642">
    <property type="entry name" value="RIBONUCLEASE H1"/>
    <property type="match status" value="1"/>
</dbReference>
<feature type="domain" description="RNase H type-1" evidence="3">
    <location>
        <begin position="29"/>
        <end position="176"/>
    </location>
</feature>
<dbReference type="InterPro" id="IPR050092">
    <property type="entry name" value="RNase_H"/>
</dbReference>
<dbReference type="AlphaFoldDB" id="A0A4X2KUH9"/>
<evidence type="ECO:0000313" key="4">
    <source>
        <dbReference type="Ensembl" id="ENSVURP00010012970.1"/>
    </source>
</evidence>
<dbReference type="GO" id="GO:0004523">
    <property type="term" value="F:RNA-DNA hybrid ribonuclease activity"/>
    <property type="evidence" value="ECO:0007669"/>
    <property type="project" value="InterPro"/>
</dbReference>
<dbReference type="SUPFAM" id="SSF53098">
    <property type="entry name" value="Ribonuclease H-like"/>
    <property type="match status" value="1"/>
</dbReference>
<dbReference type="PANTHER" id="PTHR10642:SF33">
    <property type="entry name" value="RIBONUCLEASE H1-LIKE"/>
    <property type="match status" value="1"/>
</dbReference>